<keyword evidence="4" id="KW-0732">Signal</keyword>
<evidence type="ECO:0000313" key="8">
    <source>
        <dbReference type="Proteomes" id="UP001519460"/>
    </source>
</evidence>
<dbReference type="AlphaFoldDB" id="A0ABD0KZU9"/>
<dbReference type="SUPFAM" id="SSF49899">
    <property type="entry name" value="Concanavalin A-like lectins/glucanases"/>
    <property type="match status" value="1"/>
</dbReference>
<evidence type="ECO:0000259" key="6">
    <source>
        <dbReference type="PROSITE" id="PS51304"/>
    </source>
</evidence>
<keyword evidence="2 3" id="KW-1015">Disulfide bond</keyword>
<dbReference type="Pfam" id="PF00084">
    <property type="entry name" value="Sushi"/>
    <property type="match status" value="1"/>
</dbReference>
<evidence type="ECO:0000256" key="1">
    <source>
        <dbReference type="ARBA" id="ARBA00022734"/>
    </source>
</evidence>
<dbReference type="InterPro" id="IPR035976">
    <property type="entry name" value="Sushi/SCR/CCP_sf"/>
</dbReference>
<gene>
    <name evidence="7" type="ORF">BaRGS_00016212</name>
</gene>
<dbReference type="GO" id="GO:0030246">
    <property type="term" value="F:carbohydrate binding"/>
    <property type="evidence" value="ECO:0007669"/>
    <property type="project" value="UniProtKB-KW"/>
</dbReference>
<feature type="domain" description="Sushi" evidence="5">
    <location>
        <begin position="125"/>
        <end position="185"/>
    </location>
</feature>
<dbReference type="SUPFAM" id="SSF57535">
    <property type="entry name" value="Complement control module/SCR domain"/>
    <property type="match status" value="1"/>
</dbReference>
<sequence length="344" mass="37833">MSNITLVWVCVVCAHTALSVMVHPGDRDDTMGQYVVGNQRRCQRLCLYRALCQSYSYNTVAGNSGDINCVLHAGIGQGPLQGWEEKPADTTGLSNGCASSPCGQTEVCVPVPSSYDQHKCLPWPANCGRPEPAANATVQVVGTLQGDVATVTCDPYFVMAPRGVSPDMTCQVTSRWTAFNGACIQAEYDNETAQPYTMVLPWGVYDGWEMCLTGVFKATGRLVVVFLLEGDDEVSFTDISNIPVRIIMREDYDGVQNETRWDRKVNGAWQPHEVLTYMPLRAWDNFRLSLRVINGVLDVTLHDYVSFQIPSDLSGVGAFHIRWGVELHYLNLISSEACFAAANG</sequence>
<feature type="domain" description="Galectin" evidence="6">
    <location>
        <begin position="196"/>
        <end position="336"/>
    </location>
</feature>
<dbReference type="InterPro" id="IPR000436">
    <property type="entry name" value="Sushi_SCR_CCP_dom"/>
</dbReference>
<dbReference type="PROSITE" id="PS50923">
    <property type="entry name" value="SUSHI"/>
    <property type="match status" value="1"/>
</dbReference>
<evidence type="ECO:0000259" key="5">
    <source>
        <dbReference type="PROSITE" id="PS50923"/>
    </source>
</evidence>
<dbReference type="CDD" id="cd00033">
    <property type="entry name" value="CCP"/>
    <property type="match status" value="1"/>
</dbReference>
<keyword evidence="1" id="KW-0430">Lectin</keyword>
<evidence type="ECO:0000256" key="2">
    <source>
        <dbReference type="ARBA" id="ARBA00023157"/>
    </source>
</evidence>
<feature type="chain" id="PRO_5044855016" evidence="4">
    <location>
        <begin position="20"/>
        <end position="344"/>
    </location>
</feature>
<dbReference type="Gene3D" id="2.60.120.200">
    <property type="match status" value="1"/>
</dbReference>
<dbReference type="EMBL" id="JACVVK020000102">
    <property type="protein sequence ID" value="KAK7492546.1"/>
    <property type="molecule type" value="Genomic_DNA"/>
</dbReference>
<keyword evidence="8" id="KW-1185">Reference proteome</keyword>
<organism evidence="7 8">
    <name type="scientific">Batillaria attramentaria</name>
    <dbReference type="NCBI Taxonomy" id="370345"/>
    <lineage>
        <taxon>Eukaryota</taxon>
        <taxon>Metazoa</taxon>
        <taxon>Spiralia</taxon>
        <taxon>Lophotrochozoa</taxon>
        <taxon>Mollusca</taxon>
        <taxon>Gastropoda</taxon>
        <taxon>Caenogastropoda</taxon>
        <taxon>Sorbeoconcha</taxon>
        <taxon>Cerithioidea</taxon>
        <taxon>Batillariidae</taxon>
        <taxon>Batillaria</taxon>
    </lineage>
</organism>
<reference evidence="7 8" key="1">
    <citation type="journal article" date="2023" name="Sci. Data">
        <title>Genome assembly of the Korean intertidal mud-creeper Batillaria attramentaria.</title>
        <authorList>
            <person name="Patra A.K."/>
            <person name="Ho P.T."/>
            <person name="Jun S."/>
            <person name="Lee S.J."/>
            <person name="Kim Y."/>
            <person name="Won Y.J."/>
        </authorList>
    </citation>
    <scope>NUCLEOTIDE SEQUENCE [LARGE SCALE GENOMIC DNA]</scope>
    <source>
        <strain evidence="7">Wonlab-2016</strain>
    </source>
</reference>
<dbReference type="Proteomes" id="UP001519460">
    <property type="component" value="Unassembled WGS sequence"/>
</dbReference>
<dbReference type="InterPro" id="IPR013320">
    <property type="entry name" value="ConA-like_dom_sf"/>
</dbReference>
<dbReference type="InterPro" id="IPR001079">
    <property type="entry name" value="Galectin_CRD"/>
</dbReference>
<evidence type="ECO:0000256" key="4">
    <source>
        <dbReference type="SAM" id="SignalP"/>
    </source>
</evidence>
<comment type="caution">
    <text evidence="7">The sequence shown here is derived from an EMBL/GenBank/DDBJ whole genome shotgun (WGS) entry which is preliminary data.</text>
</comment>
<protein>
    <submittedName>
        <fullName evidence="7">Uncharacterized protein</fullName>
    </submittedName>
</protein>
<name>A0ABD0KZU9_9CAEN</name>
<dbReference type="SMART" id="SM00032">
    <property type="entry name" value="CCP"/>
    <property type="match status" value="1"/>
</dbReference>
<feature type="signal peptide" evidence="4">
    <location>
        <begin position="1"/>
        <end position="19"/>
    </location>
</feature>
<evidence type="ECO:0000313" key="7">
    <source>
        <dbReference type="EMBL" id="KAK7492546.1"/>
    </source>
</evidence>
<dbReference type="Gene3D" id="2.10.70.10">
    <property type="entry name" value="Complement Module, domain 1"/>
    <property type="match status" value="1"/>
</dbReference>
<accession>A0ABD0KZU9</accession>
<comment type="caution">
    <text evidence="3">Lacks conserved residue(s) required for the propagation of feature annotation.</text>
</comment>
<evidence type="ECO:0000256" key="3">
    <source>
        <dbReference type="PROSITE-ProRule" id="PRU00302"/>
    </source>
</evidence>
<feature type="disulfide bond" evidence="3">
    <location>
        <begin position="127"/>
        <end position="170"/>
    </location>
</feature>
<proteinExistence type="predicted"/>
<dbReference type="PROSITE" id="PS51304">
    <property type="entry name" value="GALECTIN"/>
    <property type="match status" value="1"/>
</dbReference>
<keyword evidence="3" id="KW-0768">Sushi</keyword>